<comment type="caution">
    <text evidence="9">The sequence shown here is derived from an EMBL/GenBank/DDBJ whole genome shotgun (WGS) entry which is preliminary data.</text>
</comment>
<keyword evidence="4 8" id="KW-0812">Transmembrane</keyword>
<comment type="similarity">
    <text evidence="2">Belongs to the CD36 family.</text>
</comment>
<reference evidence="9 10" key="1">
    <citation type="submission" date="2023-10" db="EMBL/GenBank/DDBJ databases">
        <title>Genomes of two closely related lineages of the louse Polyplax serrata with different host specificities.</title>
        <authorList>
            <person name="Martinu J."/>
            <person name="Tarabai H."/>
            <person name="Stefka J."/>
            <person name="Hypsa V."/>
        </authorList>
    </citation>
    <scope>NUCLEOTIDE SEQUENCE [LARGE SCALE GENOMIC DNA]</scope>
    <source>
        <strain evidence="9">HR10_N</strain>
    </source>
</reference>
<protein>
    <submittedName>
        <fullName evidence="9">Uncharacterized protein</fullName>
    </submittedName>
</protein>
<proteinExistence type="inferred from homology"/>
<dbReference type="PANTHER" id="PTHR11923">
    <property type="entry name" value="SCAVENGER RECEPTOR CLASS B TYPE-1 SR-B1"/>
    <property type="match status" value="1"/>
</dbReference>
<evidence type="ECO:0000256" key="8">
    <source>
        <dbReference type="SAM" id="Phobius"/>
    </source>
</evidence>
<dbReference type="PANTHER" id="PTHR11923:SF50">
    <property type="entry name" value="GH19047P"/>
    <property type="match status" value="1"/>
</dbReference>
<evidence type="ECO:0000313" key="9">
    <source>
        <dbReference type="EMBL" id="KAK6644982.1"/>
    </source>
</evidence>
<dbReference type="GO" id="GO:0005737">
    <property type="term" value="C:cytoplasm"/>
    <property type="evidence" value="ECO:0007669"/>
    <property type="project" value="TreeGrafter"/>
</dbReference>
<keyword evidence="3" id="KW-1003">Cell membrane</keyword>
<evidence type="ECO:0000256" key="5">
    <source>
        <dbReference type="ARBA" id="ARBA00022989"/>
    </source>
</evidence>
<evidence type="ECO:0000313" key="10">
    <source>
        <dbReference type="Proteomes" id="UP001372834"/>
    </source>
</evidence>
<feature type="transmembrane region" description="Helical" evidence="8">
    <location>
        <begin position="525"/>
        <end position="548"/>
    </location>
</feature>
<accession>A0AAN8XTL3</accession>
<evidence type="ECO:0000256" key="4">
    <source>
        <dbReference type="ARBA" id="ARBA00022692"/>
    </source>
</evidence>
<dbReference type="GO" id="GO:0005886">
    <property type="term" value="C:plasma membrane"/>
    <property type="evidence" value="ECO:0007669"/>
    <property type="project" value="UniProtKB-SubCell"/>
</dbReference>
<name>A0AAN8XTL3_POLSC</name>
<comment type="subcellular location">
    <subcellularLocation>
        <location evidence="1">Cell membrane</location>
    </subcellularLocation>
</comment>
<evidence type="ECO:0000256" key="3">
    <source>
        <dbReference type="ARBA" id="ARBA00022475"/>
    </source>
</evidence>
<dbReference type="AlphaFoldDB" id="A0AAN8XTL3"/>
<dbReference type="GO" id="GO:0005044">
    <property type="term" value="F:scavenger receptor activity"/>
    <property type="evidence" value="ECO:0007669"/>
    <property type="project" value="TreeGrafter"/>
</dbReference>
<organism evidence="9 10">
    <name type="scientific">Polyplax serrata</name>
    <name type="common">Common mouse louse</name>
    <dbReference type="NCBI Taxonomy" id="468196"/>
    <lineage>
        <taxon>Eukaryota</taxon>
        <taxon>Metazoa</taxon>
        <taxon>Ecdysozoa</taxon>
        <taxon>Arthropoda</taxon>
        <taxon>Hexapoda</taxon>
        <taxon>Insecta</taxon>
        <taxon>Pterygota</taxon>
        <taxon>Neoptera</taxon>
        <taxon>Paraneoptera</taxon>
        <taxon>Psocodea</taxon>
        <taxon>Troctomorpha</taxon>
        <taxon>Phthiraptera</taxon>
        <taxon>Anoplura</taxon>
        <taxon>Polyplacidae</taxon>
        <taxon>Polyplax</taxon>
    </lineage>
</organism>
<evidence type="ECO:0000256" key="1">
    <source>
        <dbReference type="ARBA" id="ARBA00004236"/>
    </source>
</evidence>
<evidence type="ECO:0000256" key="2">
    <source>
        <dbReference type="ARBA" id="ARBA00010532"/>
    </source>
</evidence>
<dbReference type="Pfam" id="PF01130">
    <property type="entry name" value="CD36"/>
    <property type="match status" value="1"/>
</dbReference>
<evidence type="ECO:0000256" key="6">
    <source>
        <dbReference type="ARBA" id="ARBA00023136"/>
    </source>
</evidence>
<dbReference type="EMBL" id="JAWJWE010000001">
    <property type="protein sequence ID" value="KAK6644982.1"/>
    <property type="molecule type" value="Genomic_DNA"/>
</dbReference>
<dbReference type="PRINTS" id="PR01609">
    <property type="entry name" value="CD36FAMILY"/>
</dbReference>
<keyword evidence="7" id="KW-0325">Glycoprotein</keyword>
<keyword evidence="5 8" id="KW-1133">Transmembrane helix</keyword>
<feature type="transmembrane region" description="Helical" evidence="8">
    <location>
        <begin position="76"/>
        <end position="97"/>
    </location>
</feature>
<keyword evidence="6 8" id="KW-0472">Membrane</keyword>
<dbReference type="InterPro" id="IPR002159">
    <property type="entry name" value="CD36_fam"/>
</dbReference>
<sequence>MGRSNDVVNVGYENTENIIVDSGSHTRILIKEEFSFTPKSHHFLGELPKENSFTSTSSASESDTYDEGKTSASHSVCGLISLFLAFTACLSGCYIMWATDIFTQLIHQNLIISNNSMRYEAWKAPPVHAFLRIYIFNYTNVMEFEKGIDSKLKIQELGPYTYTEKWERVDVKFNENGTATYRDRKIYRFSPEHSRGQESDIVVVPNLPFLSALSLIADAPSLVQWSITTLMRFTLAEPFISLKISDFLWGYEDRFSVVAQHLLSMRYDLPFKKFGIMSAKNGTQRDFVTIYTGEEDPSKTGIVVSYDGKTSLNYWNSAECNRIDGTDGTIYPPALVHPNSTLYVYSKDLCRKMPLTYNDEYLDKHGIHVMKFRIPESVFASGHVQKDNLCFCNHAGRDVKCLPSGIFNVGPCVFEAPLVTSLPHFLYGDAILSKGVEGLDPVADKHESFVEVDPKMGIPVGGKSRLQLNIMLNGEYGIDWRNVIYKDQKVFPVTWMDYGIDKLPDDVSATIRSILIFIKVAQFSFSYGFIICSIVFGILFIHGCCQSLRGNRYIIRRGRDRKETQSETPLFVISGKR</sequence>
<evidence type="ECO:0000256" key="7">
    <source>
        <dbReference type="ARBA" id="ARBA00023180"/>
    </source>
</evidence>
<gene>
    <name evidence="9" type="ORF">RUM43_001258</name>
</gene>
<dbReference type="Proteomes" id="UP001372834">
    <property type="component" value="Unassembled WGS sequence"/>
</dbReference>